<dbReference type="Pfam" id="PF01751">
    <property type="entry name" value="Toprim"/>
    <property type="match status" value="1"/>
</dbReference>
<dbReference type="Gene3D" id="1.10.268.10">
    <property type="entry name" value="Topoisomerase, domain 3"/>
    <property type="match status" value="1"/>
</dbReference>
<dbReference type="InterPro" id="IPR006171">
    <property type="entry name" value="TOPRIM_dom"/>
</dbReference>
<dbReference type="Pfam" id="PF02518">
    <property type="entry name" value="HATPase_c"/>
    <property type="match status" value="1"/>
</dbReference>
<dbReference type="PROSITE" id="PS00177">
    <property type="entry name" value="TOPOISOMERASE_II"/>
    <property type="match status" value="1"/>
</dbReference>
<dbReference type="Pfam" id="PF00521">
    <property type="entry name" value="DNA_topoisoIV"/>
    <property type="match status" value="1"/>
</dbReference>
<evidence type="ECO:0000256" key="8">
    <source>
        <dbReference type="ARBA" id="ARBA00019635"/>
    </source>
</evidence>
<dbReference type="InterPro" id="IPR013760">
    <property type="entry name" value="Topo_IIA-like_dom_sf"/>
</dbReference>
<name>T1JG36_STRMM</name>
<evidence type="ECO:0000259" key="20">
    <source>
        <dbReference type="PROSITE" id="PS50880"/>
    </source>
</evidence>
<dbReference type="PhylomeDB" id="T1JG36"/>
<dbReference type="FunFam" id="3.40.50.670:FF:000001">
    <property type="entry name" value="DNA topoisomerase 2"/>
    <property type="match status" value="2"/>
</dbReference>
<evidence type="ECO:0000256" key="16">
    <source>
        <dbReference type="ARBA" id="ARBA00023242"/>
    </source>
</evidence>
<dbReference type="Pfam" id="PF16898">
    <property type="entry name" value="TOPRIM_C"/>
    <property type="match status" value="1"/>
</dbReference>
<dbReference type="FunFam" id="3.30.565.10:FF:000004">
    <property type="entry name" value="DNA topoisomerase 2"/>
    <property type="match status" value="1"/>
</dbReference>
<dbReference type="GO" id="GO:0005524">
    <property type="term" value="F:ATP binding"/>
    <property type="evidence" value="ECO:0007669"/>
    <property type="project" value="UniProtKB-UniRule"/>
</dbReference>
<dbReference type="InterPro" id="IPR003594">
    <property type="entry name" value="HATPase_dom"/>
</dbReference>
<keyword evidence="11 18" id="KW-0067">ATP-binding</keyword>
<dbReference type="SUPFAM" id="SSF56719">
    <property type="entry name" value="Type II DNA topoisomerase"/>
    <property type="match status" value="1"/>
</dbReference>
<protein>
    <recommendedName>
        <fullName evidence="8 18">DNA topoisomerase 2</fullName>
        <ecNumber evidence="7 18">5.6.2.2</ecNumber>
    </recommendedName>
</protein>
<feature type="compositionally biased region" description="Acidic residues" evidence="19">
    <location>
        <begin position="1397"/>
        <end position="1409"/>
    </location>
</feature>
<evidence type="ECO:0000313" key="22">
    <source>
        <dbReference type="EnsemblMetazoa" id="SMAR012804-PA"/>
    </source>
</evidence>
<dbReference type="GO" id="GO:0046872">
    <property type="term" value="F:metal ion binding"/>
    <property type="evidence" value="ECO:0007669"/>
    <property type="project" value="UniProtKB-KW"/>
</dbReference>
<comment type="subcellular location">
    <subcellularLocation>
        <location evidence="5">Nucleus</location>
    </subcellularLocation>
</comment>
<evidence type="ECO:0000256" key="14">
    <source>
        <dbReference type="ARBA" id="ARBA00023125"/>
    </source>
</evidence>
<dbReference type="CDD" id="cd00187">
    <property type="entry name" value="TOP4c"/>
    <property type="match status" value="1"/>
</dbReference>
<evidence type="ECO:0000256" key="6">
    <source>
        <dbReference type="ARBA" id="ARBA00011080"/>
    </source>
</evidence>
<keyword evidence="13 17" id="KW-0799">Topoisomerase</keyword>
<keyword evidence="15 17" id="KW-0413">Isomerase</keyword>
<evidence type="ECO:0000256" key="12">
    <source>
        <dbReference type="ARBA" id="ARBA00022842"/>
    </source>
</evidence>
<dbReference type="HOGENOM" id="CLU_001935_1_0_1"/>
<keyword evidence="10 18" id="KW-0547">Nucleotide-binding</keyword>
<dbReference type="FunFam" id="3.30.230.10:FF:000008">
    <property type="entry name" value="DNA topoisomerase 2"/>
    <property type="match status" value="1"/>
</dbReference>
<dbReference type="SMART" id="SM00433">
    <property type="entry name" value="TOP2c"/>
    <property type="match status" value="1"/>
</dbReference>
<dbReference type="PROSITE" id="PS50880">
    <property type="entry name" value="TOPRIM"/>
    <property type="match status" value="1"/>
</dbReference>
<feature type="active site" description="O-(5'-phospho-DNA)-tyrosine intermediate" evidence="17">
    <location>
        <position position="812"/>
    </location>
</feature>
<keyword evidence="16" id="KW-0539">Nucleus</keyword>
<dbReference type="Gene3D" id="3.40.50.670">
    <property type="match status" value="1"/>
</dbReference>
<dbReference type="GO" id="GO:0006265">
    <property type="term" value="P:DNA topological change"/>
    <property type="evidence" value="ECO:0007669"/>
    <property type="project" value="UniProtKB-UniRule"/>
</dbReference>
<dbReference type="eggNOG" id="KOG0355">
    <property type="taxonomic scope" value="Eukaryota"/>
</dbReference>
<comment type="subunit">
    <text evidence="18">Homodimer.</text>
</comment>
<evidence type="ECO:0000256" key="7">
    <source>
        <dbReference type="ARBA" id="ARBA00012895"/>
    </source>
</evidence>
<feature type="compositionally biased region" description="Basic residues" evidence="19">
    <location>
        <begin position="1199"/>
        <end position="1213"/>
    </location>
</feature>
<evidence type="ECO:0000256" key="18">
    <source>
        <dbReference type="RuleBase" id="RU362094"/>
    </source>
</evidence>
<dbReference type="PRINTS" id="PR01158">
    <property type="entry name" value="TOPISMRASEII"/>
</dbReference>
<evidence type="ECO:0000256" key="1">
    <source>
        <dbReference type="ARBA" id="ARBA00000185"/>
    </source>
</evidence>
<dbReference type="Pfam" id="PF00204">
    <property type="entry name" value="DNA_gyraseB"/>
    <property type="match status" value="1"/>
</dbReference>
<dbReference type="InterPro" id="IPR001154">
    <property type="entry name" value="TopoII_euk"/>
</dbReference>
<evidence type="ECO:0000256" key="17">
    <source>
        <dbReference type="PROSITE-ProRule" id="PRU01384"/>
    </source>
</evidence>
<dbReference type="Gene3D" id="3.30.230.10">
    <property type="match status" value="1"/>
</dbReference>
<dbReference type="FunFam" id="1.10.268.10:FF:000002">
    <property type="entry name" value="DNA topoisomerase 2"/>
    <property type="match status" value="1"/>
</dbReference>
<dbReference type="CDD" id="cd16930">
    <property type="entry name" value="HATPase_TopII-like"/>
    <property type="match status" value="1"/>
</dbReference>
<dbReference type="InterPro" id="IPR031660">
    <property type="entry name" value="TOPRIM_C"/>
</dbReference>
<dbReference type="GO" id="GO:0000819">
    <property type="term" value="P:sister chromatid segregation"/>
    <property type="evidence" value="ECO:0007669"/>
    <property type="project" value="TreeGrafter"/>
</dbReference>
<comment type="cofactor">
    <cofactor evidence="2">
        <name>Ca(2+)</name>
        <dbReference type="ChEBI" id="CHEBI:29108"/>
    </cofactor>
</comment>
<dbReference type="OMA" id="TWTQDFK"/>
<dbReference type="InterPro" id="IPR014721">
    <property type="entry name" value="Ribsml_uS5_D2-typ_fold_subgr"/>
</dbReference>
<dbReference type="CDD" id="cd03481">
    <property type="entry name" value="TopoIIA_Trans_ScTopoIIA"/>
    <property type="match status" value="1"/>
</dbReference>
<organism evidence="22 23">
    <name type="scientific">Strigamia maritima</name>
    <name type="common">European centipede</name>
    <name type="synonym">Geophilus maritimus</name>
    <dbReference type="NCBI Taxonomy" id="126957"/>
    <lineage>
        <taxon>Eukaryota</taxon>
        <taxon>Metazoa</taxon>
        <taxon>Ecdysozoa</taxon>
        <taxon>Arthropoda</taxon>
        <taxon>Myriapoda</taxon>
        <taxon>Chilopoda</taxon>
        <taxon>Pleurostigmophora</taxon>
        <taxon>Geophilomorpha</taxon>
        <taxon>Linotaeniidae</taxon>
        <taxon>Strigamia</taxon>
    </lineage>
</organism>
<evidence type="ECO:0000256" key="9">
    <source>
        <dbReference type="ARBA" id="ARBA00022723"/>
    </source>
</evidence>
<dbReference type="FunFam" id="3.30.1490.30:FF:000001">
    <property type="entry name" value="DNA topoisomerase 2"/>
    <property type="match status" value="1"/>
</dbReference>
<comment type="catalytic activity">
    <reaction evidence="1 17 18">
        <text>ATP-dependent breakage, passage and rejoining of double-stranded DNA.</text>
        <dbReference type="EC" id="5.6.2.2"/>
    </reaction>
</comment>
<keyword evidence="12" id="KW-0460">Magnesium</keyword>
<dbReference type="GO" id="GO:0005634">
    <property type="term" value="C:nucleus"/>
    <property type="evidence" value="ECO:0007669"/>
    <property type="project" value="UniProtKB-SubCell"/>
</dbReference>
<keyword evidence="23" id="KW-1185">Reference proteome</keyword>
<evidence type="ECO:0000256" key="2">
    <source>
        <dbReference type="ARBA" id="ARBA00001913"/>
    </source>
</evidence>
<dbReference type="InterPro" id="IPR013506">
    <property type="entry name" value="Topo_IIA_bsu_dom2"/>
</dbReference>
<evidence type="ECO:0000313" key="23">
    <source>
        <dbReference type="Proteomes" id="UP000014500"/>
    </source>
</evidence>
<feature type="domain" description="Topo IIA-type catalytic" evidence="21">
    <location>
        <begin position="722"/>
        <end position="1174"/>
    </location>
</feature>
<dbReference type="InterPro" id="IPR013757">
    <property type="entry name" value="Topo_IIA_A_a_sf"/>
</dbReference>
<evidence type="ECO:0000256" key="19">
    <source>
        <dbReference type="SAM" id="MobiDB-lite"/>
    </source>
</evidence>
<dbReference type="Gene3D" id="3.30.1360.40">
    <property type="match status" value="1"/>
</dbReference>
<evidence type="ECO:0000256" key="11">
    <source>
        <dbReference type="ARBA" id="ARBA00022840"/>
    </source>
</evidence>
<dbReference type="InterPro" id="IPR050634">
    <property type="entry name" value="DNA_Topoisomerase_II"/>
</dbReference>
<dbReference type="Gene3D" id="3.30.1490.30">
    <property type="match status" value="1"/>
</dbReference>
<dbReference type="SMART" id="SM00434">
    <property type="entry name" value="TOP4c"/>
    <property type="match status" value="1"/>
</dbReference>
<dbReference type="InterPro" id="IPR036890">
    <property type="entry name" value="HATPase_C_sf"/>
</dbReference>
<dbReference type="SMART" id="SM00387">
    <property type="entry name" value="HATPase_c"/>
    <property type="match status" value="1"/>
</dbReference>
<evidence type="ECO:0000256" key="4">
    <source>
        <dbReference type="ARBA" id="ARBA00001946"/>
    </source>
</evidence>
<dbReference type="STRING" id="126957.T1JG36"/>
<dbReference type="InterPro" id="IPR013758">
    <property type="entry name" value="Topo_IIA_A/C_ab"/>
</dbReference>
<dbReference type="PANTHER" id="PTHR10169:SF38">
    <property type="entry name" value="DNA TOPOISOMERASE 2"/>
    <property type="match status" value="1"/>
</dbReference>
<dbReference type="InterPro" id="IPR034157">
    <property type="entry name" value="TOPRIM_TopoII"/>
</dbReference>
<reference evidence="22" key="2">
    <citation type="submission" date="2015-02" db="UniProtKB">
        <authorList>
            <consortium name="EnsemblMetazoa"/>
        </authorList>
    </citation>
    <scope>IDENTIFICATION</scope>
</reference>
<evidence type="ECO:0000256" key="10">
    <source>
        <dbReference type="ARBA" id="ARBA00022741"/>
    </source>
</evidence>
<dbReference type="SUPFAM" id="SSF54211">
    <property type="entry name" value="Ribosomal protein S5 domain 2-like"/>
    <property type="match status" value="1"/>
</dbReference>
<evidence type="ECO:0000259" key="21">
    <source>
        <dbReference type="PROSITE" id="PS52040"/>
    </source>
</evidence>
<dbReference type="PROSITE" id="PS52040">
    <property type="entry name" value="TOPO_IIA"/>
    <property type="match status" value="1"/>
</dbReference>
<dbReference type="InterPro" id="IPR001241">
    <property type="entry name" value="Topo_IIA"/>
</dbReference>
<accession>T1JG36</accession>
<evidence type="ECO:0000256" key="3">
    <source>
        <dbReference type="ARBA" id="ARBA00001936"/>
    </source>
</evidence>
<sequence length="1567" mass="177195">MDAFLKPPASSPLQTLYNSNVGKTTATKAKSSDGGVERMYQKKTQLEHILLRPDTYIGSVETVTESMWVYDQEADKIVKRDTTYVPGLFKIFDEILVNAADNKQKDKTMDCIKVDIDAENNVITIYNNGVGIPIVVHKDENMYVPTMIFGHLLTSSNYNDDEKKVTGGRNGYGAKLCNIFSTKFTVETSSQEYNKSFKQTWTENMSTSTTATIKTTNAKDFTKITFSPDLKKFKMTSLDKDIVGLFSRRAYDVAGTTKGVKVFLNGKRIMVKNFNEYVQQYTQNATDDHGTPIKVVYEMVNPRWEIAITVSDRGFQQVSFVNSIATTKGGRHVDYVADHIVTKIVEVIKKKNKGGHTIRPLQVKNHMWVFVNCLIENPTFDSQTKENMTLQAKSFGSKCDFSDKFMSQVQKSGLVESIQSWMNYKQLTKLDGKCYKTKHSKLRGIPKLEDANNAGTKNSSDCTLILTEGDSAKSLAVSGLGVVGRDKYGVFPLRGKLLNVREATHKQILENAEINNLIKILGLQYKKKYTKVEDLKTLRYGRLMIMTDQDQDGSHIKGLIINFIHHNWPDLLQLPFLEEFITPIVKVTKGGQSLSFYSIPEFEEWKQETENFHTWKIKYYKGLGTSTTKEAKEYFTDMARHRIRFKYTGAVDDESVRLAFSKKMIEQRKDWLTNGLEERKQRREQGLPEIYLYEKNTKAVSYEDFVNKELILFSNMDNERSIPSLVDGLKPGQRKVLFVCLKRNLRKEVKVSELTGSVSEQSAYHHGEASLLSTIINLAQNFVGSNNINILQPIGQFGTRLQGGKDAASPRYIFTALSSLTRHLFNIKDDPILHYLNDDNKKIQPEYYLPIIPLVLVNGADGIGTGWMTKVPNYNPRELVANIKHLLAGEPLEEMKPWFKNFFGGMDFLEPQKYVSSGVVSVIDRQTVEITELPIRTWTQNYKESVLEPMLYGSEKSPISITDYKEYNTDTSVRFVVSMAEDILEKAERDGLHSFFKLFTNINTSSMVLFDRNGCLKRYETANDILKEFYEIRFEYYVKRKAYMEGLLLAESRLLSNQARFVLEKIDGIILIENRKKAEVIKQLGERGYDADPVKAWHKQLKAVEAADDIVDEDSNSEAEKEEEVTDFGYLYSMAMLSLTKEKKEELLAKRDEKLVELRDLQSKSPSDMWREDLDAFLEELDLVEAKEQEDEAAGAVKPSKKGKMAAAVKKKPLKSLKEETRPSPLGRIVMPRIDAVKRKAERTAGTTTAGIKRVRKAPVKSLKTAAGKKTDDSVTSSENDGTPKVKRVRKAPVKAVKTAATNKKKDSVPSSESDEVLPLAERIKKAAASKTTKGMKQSTLNFGRKQSVKESNTSDDFFSPSNKSDDEFEHPKTLPKRAAAKKQVVQPLLNITCTSDESEDDASEDEWIESSPVNKKKKSGSESGPSAVSGRKTAKQITLDTDEEVNEIDSSQPAEDDDKLDSPEPAKVLQKKVVVEDDENDSDESFKITKAVAKKRGRKEVMDSSSEDYQPTIKKKLAPRKQTATKLTRTKKTIVLSDSDGDSEPVVTRPKSTRPRKVYNYSDSDE</sequence>
<proteinExistence type="inferred from homology"/>
<feature type="compositionally biased region" description="Basic and acidic residues" evidence="19">
    <location>
        <begin position="1364"/>
        <end position="1373"/>
    </location>
</feature>
<dbReference type="CDD" id="cd03365">
    <property type="entry name" value="TOPRIM_TopoIIA"/>
    <property type="match status" value="1"/>
</dbReference>
<evidence type="ECO:0000256" key="5">
    <source>
        <dbReference type="ARBA" id="ARBA00004123"/>
    </source>
</evidence>
<comment type="similarity">
    <text evidence="6 18">Belongs to the type II topoisomerase family.</text>
</comment>
<reference evidence="23" key="1">
    <citation type="submission" date="2011-05" db="EMBL/GenBank/DDBJ databases">
        <authorList>
            <person name="Richards S.R."/>
            <person name="Qu J."/>
            <person name="Jiang H."/>
            <person name="Jhangiani S.N."/>
            <person name="Agravi P."/>
            <person name="Goodspeed R."/>
            <person name="Gross S."/>
            <person name="Mandapat C."/>
            <person name="Jackson L."/>
            <person name="Mathew T."/>
            <person name="Pu L."/>
            <person name="Thornton R."/>
            <person name="Saada N."/>
            <person name="Wilczek-Boney K.B."/>
            <person name="Lee S."/>
            <person name="Kovar C."/>
            <person name="Wu Y."/>
            <person name="Scherer S.E."/>
            <person name="Worley K.C."/>
            <person name="Muzny D.M."/>
            <person name="Gibbs R."/>
        </authorList>
    </citation>
    <scope>NUCLEOTIDE SEQUENCE</scope>
    <source>
        <strain evidence="23">Brora</strain>
    </source>
</reference>
<dbReference type="InterPro" id="IPR020568">
    <property type="entry name" value="Ribosomal_Su5_D2-typ_SF"/>
</dbReference>
<dbReference type="EnsemblMetazoa" id="SMAR012804-RA">
    <property type="protein sequence ID" value="SMAR012804-PA"/>
    <property type="gene ID" value="SMAR012804"/>
</dbReference>
<dbReference type="FunFam" id="3.30.1360.40:FF:000003">
    <property type="entry name" value="DNA topoisomerase 2"/>
    <property type="match status" value="1"/>
</dbReference>
<dbReference type="GO" id="GO:0003918">
    <property type="term" value="F:DNA topoisomerase type II (double strand cut, ATP-hydrolyzing) activity"/>
    <property type="evidence" value="ECO:0007669"/>
    <property type="project" value="UniProtKB-UniRule"/>
</dbReference>
<dbReference type="InterPro" id="IPR002205">
    <property type="entry name" value="Topo_IIA_dom_A"/>
</dbReference>
<feature type="compositionally biased region" description="Polar residues" evidence="19">
    <location>
        <begin position="1330"/>
        <end position="1342"/>
    </location>
</feature>
<dbReference type="FunFam" id="3.90.199.10:FF:000002">
    <property type="entry name" value="DNA topoisomerase 2"/>
    <property type="match status" value="1"/>
</dbReference>
<dbReference type="InterPro" id="IPR018522">
    <property type="entry name" value="TopoIIA_CS"/>
</dbReference>
<evidence type="ECO:0000256" key="15">
    <source>
        <dbReference type="ARBA" id="ARBA00023235"/>
    </source>
</evidence>
<keyword evidence="9" id="KW-0479">Metal-binding</keyword>
<feature type="region of interest" description="Disordered" evidence="19">
    <location>
        <begin position="1240"/>
        <end position="1567"/>
    </location>
</feature>
<feature type="region of interest" description="Disordered" evidence="19">
    <location>
        <begin position="1189"/>
        <end position="1213"/>
    </location>
</feature>
<comment type="cofactor">
    <cofactor evidence="3">
        <name>Mn(2+)</name>
        <dbReference type="ChEBI" id="CHEBI:29035"/>
    </cofactor>
</comment>
<dbReference type="GO" id="GO:0003677">
    <property type="term" value="F:DNA binding"/>
    <property type="evidence" value="ECO:0007669"/>
    <property type="project" value="UniProtKB-UniRule"/>
</dbReference>
<feature type="compositionally biased region" description="Polar residues" evidence="19">
    <location>
        <begin position="1350"/>
        <end position="1363"/>
    </location>
</feature>
<dbReference type="InterPro" id="IPR013759">
    <property type="entry name" value="Topo_IIA_B_C"/>
</dbReference>
<evidence type="ECO:0000256" key="13">
    <source>
        <dbReference type="ARBA" id="ARBA00023029"/>
    </source>
</evidence>
<dbReference type="EC" id="5.6.2.2" evidence="7 18"/>
<dbReference type="PRINTS" id="PR00418">
    <property type="entry name" value="TPI2FAMILY"/>
</dbReference>
<dbReference type="EMBL" id="JH432192">
    <property type="status" value="NOT_ANNOTATED_CDS"/>
    <property type="molecule type" value="Genomic_DNA"/>
</dbReference>
<dbReference type="Gene3D" id="3.30.565.10">
    <property type="entry name" value="Histidine kinase-like ATPase, C-terminal domain"/>
    <property type="match status" value="1"/>
</dbReference>
<dbReference type="GO" id="GO:0000712">
    <property type="term" value="P:resolution of meiotic recombination intermediates"/>
    <property type="evidence" value="ECO:0007669"/>
    <property type="project" value="TreeGrafter"/>
</dbReference>
<dbReference type="Proteomes" id="UP000014500">
    <property type="component" value="Unassembled WGS sequence"/>
</dbReference>
<comment type="function">
    <text evidence="18">Control of topological states of DNA by transient breakage and subsequent rejoining of DNA strands. Topoisomerase II makes double-strand breaks.</text>
</comment>
<keyword evidence="14 17" id="KW-0238">DNA-binding</keyword>
<comment type="cofactor">
    <cofactor evidence="4">
        <name>Mg(2+)</name>
        <dbReference type="ChEBI" id="CHEBI:18420"/>
    </cofactor>
</comment>
<dbReference type="SUPFAM" id="SSF55874">
    <property type="entry name" value="ATPase domain of HSP90 chaperone/DNA topoisomerase II/histidine kinase"/>
    <property type="match status" value="1"/>
</dbReference>
<dbReference type="PANTHER" id="PTHR10169">
    <property type="entry name" value="DNA TOPOISOMERASE/GYRASE"/>
    <property type="match status" value="1"/>
</dbReference>
<feature type="domain" description="Toprim" evidence="20">
    <location>
        <begin position="462"/>
        <end position="579"/>
    </location>
</feature>
<dbReference type="Gene3D" id="3.90.199.10">
    <property type="entry name" value="Topoisomerase II, domain 5"/>
    <property type="match status" value="1"/>
</dbReference>